<evidence type="ECO:0000313" key="4">
    <source>
        <dbReference type="EMBL" id="GAA0483258.1"/>
    </source>
</evidence>
<dbReference type="Pfam" id="PF08239">
    <property type="entry name" value="SH3_3"/>
    <property type="match status" value="2"/>
</dbReference>
<dbReference type="Proteomes" id="UP001500880">
    <property type="component" value="Unassembled WGS sequence"/>
</dbReference>
<evidence type="ECO:0000256" key="2">
    <source>
        <dbReference type="ARBA" id="ARBA00023316"/>
    </source>
</evidence>
<accession>A0ABN1AT02</accession>
<reference evidence="4 5" key="1">
    <citation type="journal article" date="2019" name="Int. J. Syst. Evol. Microbiol.">
        <title>The Global Catalogue of Microorganisms (GCM) 10K type strain sequencing project: providing services to taxonomists for standard genome sequencing and annotation.</title>
        <authorList>
            <consortium name="The Broad Institute Genomics Platform"/>
            <consortium name="The Broad Institute Genome Sequencing Center for Infectious Disease"/>
            <person name="Wu L."/>
            <person name="Ma J."/>
        </authorList>
    </citation>
    <scope>NUCLEOTIDE SEQUENCE [LARGE SCALE GENOMIC DNA]</scope>
    <source>
        <strain evidence="4 5">JCM 12389</strain>
    </source>
</reference>
<dbReference type="SMART" id="SM00646">
    <property type="entry name" value="Ami_3"/>
    <property type="match status" value="1"/>
</dbReference>
<dbReference type="PANTHER" id="PTHR30404:SF0">
    <property type="entry name" value="N-ACETYLMURAMOYL-L-ALANINE AMIDASE AMIC"/>
    <property type="match status" value="1"/>
</dbReference>
<dbReference type="SUPFAM" id="SSF53187">
    <property type="entry name" value="Zn-dependent exopeptidases"/>
    <property type="match status" value="1"/>
</dbReference>
<keyword evidence="1" id="KW-0378">Hydrolase</keyword>
<organism evidence="4 5">
    <name type="scientific">Salinibacillus aidingensis</name>
    <dbReference type="NCBI Taxonomy" id="237684"/>
    <lineage>
        <taxon>Bacteria</taxon>
        <taxon>Bacillati</taxon>
        <taxon>Bacillota</taxon>
        <taxon>Bacilli</taxon>
        <taxon>Bacillales</taxon>
        <taxon>Bacillaceae</taxon>
        <taxon>Salinibacillus</taxon>
    </lineage>
</organism>
<dbReference type="CDD" id="cd02696">
    <property type="entry name" value="MurNAc-LAA"/>
    <property type="match status" value="1"/>
</dbReference>
<dbReference type="RefSeq" id="WP_343837237.1">
    <property type="nucleotide sequence ID" value="NZ_BAAADO010000001.1"/>
</dbReference>
<evidence type="ECO:0000259" key="3">
    <source>
        <dbReference type="PROSITE" id="PS51781"/>
    </source>
</evidence>
<dbReference type="EMBL" id="BAAADO010000001">
    <property type="protein sequence ID" value="GAA0483258.1"/>
    <property type="molecule type" value="Genomic_DNA"/>
</dbReference>
<dbReference type="SMART" id="SM00287">
    <property type="entry name" value="SH3b"/>
    <property type="match status" value="2"/>
</dbReference>
<keyword evidence="5" id="KW-1185">Reference proteome</keyword>
<gene>
    <name evidence="4" type="ORF">GCM10008986_05350</name>
</gene>
<feature type="domain" description="SH3b" evidence="3">
    <location>
        <begin position="101"/>
        <end position="165"/>
    </location>
</feature>
<dbReference type="Gene3D" id="3.40.630.40">
    <property type="entry name" value="Zn-dependent exopeptidases"/>
    <property type="match status" value="1"/>
</dbReference>
<dbReference type="Pfam" id="PF01520">
    <property type="entry name" value="Amidase_3"/>
    <property type="match status" value="1"/>
</dbReference>
<dbReference type="InterPro" id="IPR017293">
    <property type="entry name" value="N-acetylmuramoyl-L-ala_amidase"/>
</dbReference>
<dbReference type="Gene3D" id="2.30.30.40">
    <property type="entry name" value="SH3 Domains"/>
    <property type="match status" value="2"/>
</dbReference>
<feature type="domain" description="SH3b" evidence="3">
    <location>
        <begin position="33"/>
        <end position="95"/>
    </location>
</feature>
<dbReference type="PIRSF" id="PIRSF037846">
    <property type="entry name" value="Autolysin_YrvJ_prd"/>
    <property type="match status" value="1"/>
</dbReference>
<evidence type="ECO:0000256" key="1">
    <source>
        <dbReference type="ARBA" id="ARBA00022801"/>
    </source>
</evidence>
<dbReference type="PANTHER" id="PTHR30404">
    <property type="entry name" value="N-ACETYLMURAMOYL-L-ALANINE AMIDASE"/>
    <property type="match status" value="1"/>
</dbReference>
<name>A0ABN1AT02_9BACI</name>
<dbReference type="InterPro" id="IPR002508">
    <property type="entry name" value="MurNAc-LAA_cat"/>
</dbReference>
<dbReference type="PROSITE" id="PS51781">
    <property type="entry name" value="SH3B"/>
    <property type="match status" value="2"/>
</dbReference>
<protein>
    <recommendedName>
        <fullName evidence="3">SH3b domain-containing protein</fullName>
    </recommendedName>
</protein>
<keyword evidence="2" id="KW-0961">Cell wall biogenesis/degradation</keyword>
<proteinExistence type="predicted"/>
<sequence>MKKRMILLSLVIIVVLSTVLQLAPSSRESHVYAEEGIITADDLNVRSGPGLEYDVIGQASQNTSVQILEQSGNWFKVQFQNFAGWVSGDYVRQSPEQSQSLETLHISVKDTEIVVHTEPSITSPTIKKISSGQTYPITDKKKNWYQIQFTNGDRGWVAKWLVESSSDRQDEEQTNPLKGKVIIVDAGHGGADTGTISASGDYEKFVTTVTARTLANKLETLGARPVLTRTNDTFLPLENRVAHAQTYQAHAFISIHYNSSPQFPSVNGIGTYYYHDRQKPLATSIHQEVLKTTGSSDRKVKFGNYMVIRENQRPAVLIELGFLSNQQEEAKVNTKSFQEKATNGIIRGLRKYFK</sequence>
<dbReference type="InterPro" id="IPR003646">
    <property type="entry name" value="SH3-like_bac-type"/>
</dbReference>
<evidence type="ECO:0000313" key="5">
    <source>
        <dbReference type="Proteomes" id="UP001500880"/>
    </source>
</evidence>
<comment type="caution">
    <text evidence="4">The sequence shown here is derived from an EMBL/GenBank/DDBJ whole genome shotgun (WGS) entry which is preliminary data.</text>
</comment>
<dbReference type="InterPro" id="IPR050695">
    <property type="entry name" value="N-acetylmuramoyl_amidase_3"/>
</dbReference>